<feature type="non-terminal residue" evidence="1">
    <location>
        <position position="209"/>
    </location>
</feature>
<accession>A0ABN9W1E8</accession>
<dbReference type="Proteomes" id="UP001189429">
    <property type="component" value="Unassembled WGS sequence"/>
</dbReference>
<proteinExistence type="predicted"/>
<name>A0ABN9W1E8_9DINO</name>
<sequence>MGDALGEGAPGADPEEAELVQLVQQLRRSCDILAQAKCQQQLDSMRSSCRQQPLSVDVASIVAGEVSELTDMQEVKRCQVKARWASLASRTTLRLGQLLWGVLPGRSWGFLQVAGCLARLINWRTFDGARQRVRPANWIRADLESSAMLRFATLNGFEGTPAEWGEEYEGLCEEWKMEPSRGFTEDVFARLVNDESERGCYCTDRDLQA</sequence>
<organism evidence="1 2">
    <name type="scientific">Prorocentrum cordatum</name>
    <dbReference type="NCBI Taxonomy" id="2364126"/>
    <lineage>
        <taxon>Eukaryota</taxon>
        <taxon>Sar</taxon>
        <taxon>Alveolata</taxon>
        <taxon>Dinophyceae</taxon>
        <taxon>Prorocentrales</taxon>
        <taxon>Prorocentraceae</taxon>
        <taxon>Prorocentrum</taxon>
    </lineage>
</organism>
<reference evidence="1" key="1">
    <citation type="submission" date="2023-10" db="EMBL/GenBank/DDBJ databases">
        <authorList>
            <person name="Chen Y."/>
            <person name="Shah S."/>
            <person name="Dougan E. K."/>
            <person name="Thang M."/>
            <person name="Chan C."/>
        </authorList>
    </citation>
    <scope>NUCLEOTIDE SEQUENCE [LARGE SCALE GENOMIC DNA]</scope>
</reference>
<evidence type="ECO:0000313" key="1">
    <source>
        <dbReference type="EMBL" id="CAK0879094.1"/>
    </source>
</evidence>
<protein>
    <submittedName>
        <fullName evidence="1">Uncharacterized protein</fullName>
    </submittedName>
</protein>
<gene>
    <name evidence="1" type="ORF">PCOR1329_LOCUS62626</name>
</gene>
<keyword evidence="2" id="KW-1185">Reference proteome</keyword>
<comment type="caution">
    <text evidence="1">The sequence shown here is derived from an EMBL/GenBank/DDBJ whole genome shotgun (WGS) entry which is preliminary data.</text>
</comment>
<dbReference type="EMBL" id="CAUYUJ010017919">
    <property type="protein sequence ID" value="CAK0879094.1"/>
    <property type="molecule type" value="Genomic_DNA"/>
</dbReference>
<evidence type="ECO:0000313" key="2">
    <source>
        <dbReference type="Proteomes" id="UP001189429"/>
    </source>
</evidence>